<name>A0ACB5T0W2_AMBMO</name>
<proteinExistence type="predicted"/>
<keyword evidence="2" id="KW-1185">Reference proteome</keyword>
<comment type="caution">
    <text evidence="1">The sequence shown here is derived from an EMBL/GenBank/DDBJ whole genome shotgun (WGS) entry which is preliminary data.</text>
</comment>
<dbReference type="EMBL" id="BSXS01001844">
    <property type="protein sequence ID" value="GME77418.1"/>
    <property type="molecule type" value="Genomic_DNA"/>
</dbReference>
<sequence>MSQEPQITIREVSKDAVDFILSDVDLALANSLRRTMLAEVPTLAIDLVDITVNTSVLADEFITHRLGLVPLDSEDIEQLKYTRDCTCEDHCEKCSVTLELKANCETDEVMNIYSTHLVITSPQTGLTLGNPIVRDTGKHGVLLCKLKKHQQLHLRCIAKKGIAKEHAKWSPCAAIGFEYDPYNKLKHTDYWYEDDVEAEWPKSANCDWEEPPIPGEPFDYTAKPNKFYFNVETTGALKPNEVFSKGCTELQKKIANIVFELDKSDQPQNQVGAPSGPGVNGNASGQSIYGGITSYGSGSNGYGSGFSGGQTTYGESSGSAGRW</sequence>
<dbReference type="Proteomes" id="UP001165064">
    <property type="component" value="Unassembled WGS sequence"/>
</dbReference>
<reference evidence="1" key="1">
    <citation type="submission" date="2023-04" db="EMBL/GenBank/DDBJ databases">
        <title>Ambrosiozyma monospora NBRC 10751.</title>
        <authorList>
            <person name="Ichikawa N."/>
            <person name="Sato H."/>
            <person name="Tonouchi N."/>
        </authorList>
    </citation>
    <scope>NUCLEOTIDE SEQUENCE</scope>
    <source>
        <strain evidence="1">NBRC 10751</strain>
    </source>
</reference>
<organism evidence="1 2">
    <name type="scientific">Ambrosiozyma monospora</name>
    <name type="common">Yeast</name>
    <name type="synonym">Endomycopsis monosporus</name>
    <dbReference type="NCBI Taxonomy" id="43982"/>
    <lineage>
        <taxon>Eukaryota</taxon>
        <taxon>Fungi</taxon>
        <taxon>Dikarya</taxon>
        <taxon>Ascomycota</taxon>
        <taxon>Saccharomycotina</taxon>
        <taxon>Pichiomycetes</taxon>
        <taxon>Pichiales</taxon>
        <taxon>Pichiaceae</taxon>
        <taxon>Ambrosiozyma</taxon>
    </lineage>
</organism>
<accession>A0ACB5T0W2</accession>
<protein>
    <submittedName>
        <fullName evidence="1">Unnamed protein product</fullName>
    </submittedName>
</protein>
<evidence type="ECO:0000313" key="1">
    <source>
        <dbReference type="EMBL" id="GME77418.1"/>
    </source>
</evidence>
<gene>
    <name evidence="1" type="ORF">Amon02_000303000</name>
</gene>
<evidence type="ECO:0000313" key="2">
    <source>
        <dbReference type="Proteomes" id="UP001165064"/>
    </source>
</evidence>